<protein>
    <submittedName>
        <fullName evidence="2">Uncharacterized protein</fullName>
    </submittedName>
</protein>
<organism evidence="2 3">
    <name type="scientific">Mycena albidolilacea</name>
    <dbReference type="NCBI Taxonomy" id="1033008"/>
    <lineage>
        <taxon>Eukaryota</taxon>
        <taxon>Fungi</taxon>
        <taxon>Dikarya</taxon>
        <taxon>Basidiomycota</taxon>
        <taxon>Agaricomycotina</taxon>
        <taxon>Agaricomycetes</taxon>
        <taxon>Agaricomycetidae</taxon>
        <taxon>Agaricales</taxon>
        <taxon>Marasmiineae</taxon>
        <taxon>Mycenaceae</taxon>
        <taxon>Mycena</taxon>
    </lineage>
</organism>
<evidence type="ECO:0000313" key="2">
    <source>
        <dbReference type="EMBL" id="KAJ7321104.1"/>
    </source>
</evidence>
<reference evidence="2" key="1">
    <citation type="submission" date="2023-03" db="EMBL/GenBank/DDBJ databases">
        <title>Massive genome expansion in bonnet fungi (Mycena s.s.) driven by repeated elements and novel gene families across ecological guilds.</title>
        <authorList>
            <consortium name="Lawrence Berkeley National Laboratory"/>
            <person name="Harder C.B."/>
            <person name="Miyauchi S."/>
            <person name="Viragh M."/>
            <person name="Kuo A."/>
            <person name="Thoen E."/>
            <person name="Andreopoulos B."/>
            <person name="Lu D."/>
            <person name="Skrede I."/>
            <person name="Drula E."/>
            <person name="Henrissat B."/>
            <person name="Morin E."/>
            <person name="Kohler A."/>
            <person name="Barry K."/>
            <person name="LaButti K."/>
            <person name="Morin E."/>
            <person name="Salamov A."/>
            <person name="Lipzen A."/>
            <person name="Mereny Z."/>
            <person name="Hegedus B."/>
            <person name="Baldrian P."/>
            <person name="Stursova M."/>
            <person name="Weitz H."/>
            <person name="Taylor A."/>
            <person name="Grigoriev I.V."/>
            <person name="Nagy L.G."/>
            <person name="Martin F."/>
            <person name="Kauserud H."/>
        </authorList>
    </citation>
    <scope>NUCLEOTIDE SEQUENCE</scope>
    <source>
        <strain evidence="2">CBHHK002</strain>
    </source>
</reference>
<comment type="caution">
    <text evidence="2">The sequence shown here is derived from an EMBL/GenBank/DDBJ whole genome shotgun (WGS) entry which is preliminary data.</text>
</comment>
<keyword evidence="3" id="KW-1185">Reference proteome</keyword>
<evidence type="ECO:0000313" key="3">
    <source>
        <dbReference type="Proteomes" id="UP001218218"/>
    </source>
</evidence>
<dbReference type="AlphaFoldDB" id="A0AAD6ZGW8"/>
<gene>
    <name evidence="2" type="ORF">DFH08DRAFT_1034298</name>
</gene>
<evidence type="ECO:0000256" key="1">
    <source>
        <dbReference type="SAM" id="MobiDB-lite"/>
    </source>
</evidence>
<feature type="non-terminal residue" evidence="2">
    <location>
        <position position="1"/>
    </location>
</feature>
<name>A0AAD6ZGW8_9AGAR</name>
<dbReference type="EMBL" id="JARIHO010000052">
    <property type="protein sequence ID" value="KAJ7321104.1"/>
    <property type="molecule type" value="Genomic_DNA"/>
</dbReference>
<proteinExistence type="predicted"/>
<sequence>STRGDIHPAHASSIPRCRRPGCSSASPIAPDSPAVGNARRLLALFWQVRASATAARTSVTMSSTTSTPATGVQARTTVVPPLDAALSPDTRYIDHYEKWVLGELVSRGGRASVQLAVLHLILLLYAAAPITFGSNSSKSLAQVQYGRQETNMEPRSCSGVPLLCMGY</sequence>
<dbReference type="Proteomes" id="UP001218218">
    <property type="component" value="Unassembled WGS sequence"/>
</dbReference>
<feature type="region of interest" description="Disordered" evidence="1">
    <location>
        <begin position="1"/>
        <end position="30"/>
    </location>
</feature>
<accession>A0AAD6ZGW8</accession>